<dbReference type="PANTHER" id="PTHR34039">
    <property type="entry name" value="UPF0102 PROTEIN YRAN"/>
    <property type="match status" value="1"/>
</dbReference>
<gene>
    <name evidence="3" type="ORF">LX78_00479</name>
</gene>
<dbReference type="Pfam" id="PF02021">
    <property type="entry name" value="UPF0102"/>
    <property type="match status" value="1"/>
</dbReference>
<sequence>MQEEIPACAGIMAQHNELGEWGEQFATEYLVKKGYDILERNYFYDRAEVDIIAKSKEGNCIVCVEVKTRNSDMFGDPQSFVSKGKIKLLVKAMDAYLIEKDISFETRFDIIAIIKNKSTEELIHYENAFYHF</sequence>
<evidence type="ECO:0000313" key="4">
    <source>
        <dbReference type="Proteomes" id="UP000245430"/>
    </source>
</evidence>
<dbReference type="PANTHER" id="PTHR34039:SF1">
    <property type="entry name" value="UPF0102 PROTEIN YRAN"/>
    <property type="match status" value="1"/>
</dbReference>
<dbReference type="EMBL" id="QGGP01000001">
    <property type="protein sequence ID" value="PWK20776.1"/>
    <property type="molecule type" value="Genomic_DNA"/>
</dbReference>
<dbReference type="Gene3D" id="3.40.1350.10">
    <property type="match status" value="1"/>
</dbReference>
<dbReference type="GO" id="GO:0003676">
    <property type="term" value="F:nucleic acid binding"/>
    <property type="evidence" value="ECO:0007669"/>
    <property type="project" value="InterPro"/>
</dbReference>
<keyword evidence="3" id="KW-0378">Hydrolase</keyword>
<comment type="caution">
    <text evidence="3">The sequence shown here is derived from an EMBL/GenBank/DDBJ whole genome shotgun (WGS) entry which is preliminary data.</text>
</comment>
<protein>
    <recommendedName>
        <fullName evidence="2">UPF0102 protein LX78_00479</fullName>
    </recommendedName>
</protein>
<dbReference type="InterPro" id="IPR003509">
    <property type="entry name" value="UPF0102_YraN-like"/>
</dbReference>
<proteinExistence type="inferred from homology"/>
<dbReference type="InterPro" id="IPR011335">
    <property type="entry name" value="Restrct_endonuc-II-like"/>
</dbReference>
<dbReference type="HAMAP" id="MF_00048">
    <property type="entry name" value="UPF0102"/>
    <property type="match status" value="1"/>
</dbReference>
<evidence type="ECO:0000313" key="3">
    <source>
        <dbReference type="EMBL" id="PWK20776.1"/>
    </source>
</evidence>
<keyword evidence="3" id="KW-0255">Endonuclease</keyword>
<reference evidence="3 4" key="1">
    <citation type="submission" date="2018-05" db="EMBL/GenBank/DDBJ databases">
        <title>Genomic Encyclopedia of Archaeal and Bacterial Type Strains, Phase II (KMG-II): from individual species to whole genera.</title>
        <authorList>
            <person name="Goeker M."/>
        </authorList>
    </citation>
    <scope>NUCLEOTIDE SEQUENCE [LARGE SCALE GENOMIC DNA]</scope>
    <source>
        <strain evidence="3 4">DSM 22637</strain>
    </source>
</reference>
<organism evidence="3 4">
    <name type="scientific">Xanthomarina spongicola</name>
    <dbReference type="NCBI Taxonomy" id="570520"/>
    <lineage>
        <taxon>Bacteria</taxon>
        <taxon>Pseudomonadati</taxon>
        <taxon>Bacteroidota</taxon>
        <taxon>Flavobacteriia</taxon>
        <taxon>Flavobacteriales</taxon>
        <taxon>Flavobacteriaceae</taxon>
        <taxon>Xanthomarina</taxon>
    </lineage>
</organism>
<dbReference type="GO" id="GO:0004519">
    <property type="term" value="F:endonuclease activity"/>
    <property type="evidence" value="ECO:0007669"/>
    <property type="project" value="UniProtKB-KW"/>
</dbReference>
<keyword evidence="3" id="KW-0540">Nuclease</keyword>
<comment type="similarity">
    <text evidence="1 2">Belongs to the UPF0102 family.</text>
</comment>
<dbReference type="AlphaFoldDB" id="A0A316DSH9"/>
<dbReference type="SUPFAM" id="SSF52980">
    <property type="entry name" value="Restriction endonuclease-like"/>
    <property type="match status" value="1"/>
</dbReference>
<name>A0A316DSH9_9FLAO</name>
<evidence type="ECO:0000256" key="1">
    <source>
        <dbReference type="ARBA" id="ARBA00006738"/>
    </source>
</evidence>
<accession>A0A316DSH9</accession>
<dbReference type="Proteomes" id="UP000245430">
    <property type="component" value="Unassembled WGS sequence"/>
</dbReference>
<dbReference type="InterPro" id="IPR011856">
    <property type="entry name" value="tRNA_endonuc-like_dom_sf"/>
</dbReference>
<dbReference type="CDD" id="cd20736">
    <property type="entry name" value="PoNe_Nuclease"/>
    <property type="match status" value="1"/>
</dbReference>
<evidence type="ECO:0000256" key="2">
    <source>
        <dbReference type="HAMAP-Rule" id="MF_00048"/>
    </source>
</evidence>
<keyword evidence="4" id="KW-1185">Reference proteome</keyword>